<dbReference type="Pfam" id="PF05932">
    <property type="entry name" value="CesT"/>
    <property type="match status" value="1"/>
</dbReference>
<dbReference type="GO" id="GO:0030254">
    <property type="term" value="P:protein secretion by the type III secretion system"/>
    <property type="evidence" value="ECO:0007669"/>
    <property type="project" value="InterPro"/>
</dbReference>
<dbReference type="OrthoDB" id="5455207at2"/>
<dbReference type="InterPro" id="IPR010261">
    <property type="entry name" value="Tir_chaperone"/>
</dbReference>
<evidence type="ECO:0000313" key="1">
    <source>
        <dbReference type="EMBL" id="QDQ24862.1"/>
    </source>
</evidence>
<organism evidence="1 2">
    <name type="scientific">Chitinimonas arctica</name>
    <dbReference type="NCBI Taxonomy" id="2594795"/>
    <lineage>
        <taxon>Bacteria</taxon>
        <taxon>Pseudomonadati</taxon>
        <taxon>Pseudomonadota</taxon>
        <taxon>Betaproteobacteria</taxon>
        <taxon>Neisseriales</taxon>
        <taxon>Chitinibacteraceae</taxon>
        <taxon>Chitinimonas</taxon>
    </lineage>
</organism>
<gene>
    <name evidence="1" type="ORF">FNU76_00065</name>
</gene>
<dbReference type="AlphaFoldDB" id="A0A516S9M5"/>
<dbReference type="EMBL" id="CP041730">
    <property type="protein sequence ID" value="QDQ24862.1"/>
    <property type="molecule type" value="Genomic_DNA"/>
</dbReference>
<reference evidence="2" key="1">
    <citation type="submission" date="2019-07" db="EMBL/GenBank/DDBJ databases">
        <title>Chitinimonas sp. nov., isolated from Ny-Alesund, arctica soil.</title>
        <authorList>
            <person name="Xu Q."/>
            <person name="Peng F."/>
        </authorList>
    </citation>
    <scope>NUCLEOTIDE SEQUENCE [LARGE SCALE GENOMIC DNA]</scope>
    <source>
        <strain evidence="2">R3-44</strain>
    </source>
</reference>
<accession>A0A516S9M5</accession>
<keyword evidence="2" id="KW-1185">Reference proteome</keyword>
<dbReference type="CDD" id="cd16364">
    <property type="entry name" value="T3SC_I-like"/>
    <property type="match status" value="1"/>
</dbReference>
<dbReference type="RefSeq" id="WP_143855787.1">
    <property type="nucleotide sequence ID" value="NZ_CP041730.1"/>
</dbReference>
<dbReference type="Gene3D" id="3.30.1460.10">
    <property type="match status" value="1"/>
</dbReference>
<protein>
    <submittedName>
        <fullName evidence="1">Type III secretion system chaperone</fullName>
    </submittedName>
</protein>
<proteinExistence type="predicted"/>
<dbReference type="SUPFAM" id="SSF69635">
    <property type="entry name" value="Type III secretory system chaperone-like"/>
    <property type="match status" value="1"/>
</dbReference>
<dbReference type="Proteomes" id="UP000317550">
    <property type="component" value="Chromosome"/>
</dbReference>
<evidence type="ECO:0000313" key="2">
    <source>
        <dbReference type="Proteomes" id="UP000317550"/>
    </source>
</evidence>
<dbReference type="KEGG" id="cari:FNU76_00065"/>
<name>A0A516S9M5_9NEIS</name>
<sequence>MILTPVLQKTLDRRLLKNSEIDRHGKLGQFGLVLLMGNVSINQVDCTKGVGMDQDIVKDVLAEFGKRIGMPQIDFSNEGYCVLSFNDIIVNMELPMSGDHLICHAWVTGIEEDRRAEVALQLADANYLFLGTNGATLGMSRHTGDVMASIQIRSATLTLDRFEYLLESLLSLTESWQSKLAIGSCSARSHEQGGERRFA</sequence>